<dbReference type="EMBL" id="JBGBPQ010000020">
    <property type="protein sequence ID" value="KAL1504385.1"/>
    <property type="molecule type" value="Genomic_DNA"/>
</dbReference>
<dbReference type="PRINTS" id="PR00069">
    <property type="entry name" value="ALDKETRDTASE"/>
</dbReference>
<dbReference type="Pfam" id="PF00248">
    <property type="entry name" value="Aldo_ket_red"/>
    <property type="match status" value="1"/>
</dbReference>
<evidence type="ECO:0000256" key="1">
    <source>
        <dbReference type="SAM" id="Phobius"/>
    </source>
</evidence>
<feature type="transmembrane region" description="Helical" evidence="1">
    <location>
        <begin position="341"/>
        <end position="358"/>
    </location>
</feature>
<dbReference type="InterPro" id="IPR020471">
    <property type="entry name" value="AKR"/>
</dbReference>
<dbReference type="Gene3D" id="3.20.20.100">
    <property type="entry name" value="NADP-dependent oxidoreductase domain"/>
    <property type="match status" value="1"/>
</dbReference>
<keyword evidence="1" id="KW-0472">Membrane</keyword>
<dbReference type="Proteomes" id="UP001515480">
    <property type="component" value="Unassembled WGS sequence"/>
</dbReference>
<name>A0AB34ITT4_PRYPA</name>
<dbReference type="AlphaFoldDB" id="A0AB34ITT4"/>
<proteinExistence type="predicted"/>
<evidence type="ECO:0000313" key="3">
    <source>
        <dbReference type="EMBL" id="KAL1504385.1"/>
    </source>
</evidence>
<accession>A0AB34ITT4</accession>
<sequence length="367" mass="39321">MGASPTPSLSLSTGATMPLIGFGTWGLQPPDLQPALQAALATGYRLFDLSPLYANEAHVGRVFSDAIAAGTVRREDLFLTSKAPPLATCDSAKLFAACRETLRQLGTTYVDLYLIHWPFCVKGDAWPPDASARLPFSHAALHSAWEAMEALHAAGLARAIGISNVGPRRLQALLHTARVPPAVVQVELHPYLANLELRSLAARQRPPIRVTAYCSLGSAARPAKYQHDSDPLLLQDPVLLHVASAHSTSSAAVALAWALRHSVAVIPKSSRPPHVRANLRAPLALAPRLTASEMAAIDALDRNHRFLAAGWRVFAWRPDLTLDELVDDPPQSSLPPTSSHLLVWLLLAAAVAGGLLSASRRHRGGAR</sequence>
<dbReference type="InterPro" id="IPR036812">
    <property type="entry name" value="NAD(P)_OxRdtase_dom_sf"/>
</dbReference>
<evidence type="ECO:0000313" key="4">
    <source>
        <dbReference type="Proteomes" id="UP001515480"/>
    </source>
</evidence>
<evidence type="ECO:0000259" key="2">
    <source>
        <dbReference type="Pfam" id="PF00248"/>
    </source>
</evidence>
<gene>
    <name evidence="3" type="ORF">AB1Y20_010791</name>
</gene>
<feature type="domain" description="NADP-dependent oxidoreductase" evidence="2">
    <location>
        <begin position="20"/>
        <end position="301"/>
    </location>
</feature>
<keyword evidence="1" id="KW-1133">Transmembrane helix</keyword>
<keyword evidence="1" id="KW-0812">Transmembrane</keyword>
<dbReference type="InterPro" id="IPR018170">
    <property type="entry name" value="Aldo/ket_reductase_CS"/>
</dbReference>
<keyword evidence="4" id="KW-1185">Reference proteome</keyword>
<dbReference type="PROSITE" id="PS00798">
    <property type="entry name" value="ALDOKETO_REDUCTASE_1"/>
    <property type="match status" value="1"/>
</dbReference>
<dbReference type="SUPFAM" id="SSF51430">
    <property type="entry name" value="NAD(P)-linked oxidoreductase"/>
    <property type="match status" value="1"/>
</dbReference>
<comment type="caution">
    <text evidence="3">The sequence shown here is derived from an EMBL/GenBank/DDBJ whole genome shotgun (WGS) entry which is preliminary data.</text>
</comment>
<protein>
    <recommendedName>
        <fullName evidence="2">NADP-dependent oxidoreductase domain-containing protein</fullName>
    </recommendedName>
</protein>
<dbReference type="InterPro" id="IPR023210">
    <property type="entry name" value="NADP_OxRdtase_dom"/>
</dbReference>
<dbReference type="GO" id="GO:0016491">
    <property type="term" value="F:oxidoreductase activity"/>
    <property type="evidence" value="ECO:0007669"/>
    <property type="project" value="InterPro"/>
</dbReference>
<reference evidence="3 4" key="1">
    <citation type="journal article" date="2024" name="Science">
        <title>Giant polyketide synthase enzymes in the biosynthesis of giant marine polyether toxins.</title>
        <authorList>
            <person name="Fallon T.R."/>
            <person name="Shende V.V."/>
            <person name="Wierzbicki I.H."/>
            <person name="Pendleton A.L."/>
            <person name="Watervoot N.F."/>
            <person name="Auber R.P."/>
            <person name="Gonzalez D.J."/>
            <person name="Wisecaver J.H."/>
            <person name="Moore B.S."/>
        </authorList>
    </citation>
    <scope>NUCLEOTIDE SEQUENCE [LARGE SCALE GENOMIC DNA]</scope>
    <source>
        <strain evidence="3 4">12B1</strain>
    </source>
</reference>
<dbReference type="PANTHER" id="PTHR11732">
    <property type="entry name" value="ALDO/KETO REDUCTASE"/>
    <property type="match status" value="1"/>
</dbReference>
<organism evidence="3 4">
    <name type="scientific">Prymnesium parvum</name>
    <name type="common">Toxic golden alga</name>
    <dbReference type="NCBI Taxonomy" id="97485"/>
    <lineage>
        <taxon>Eukaryota</taxon>
        <taxon>Haptista</taxon>
        <taxon>Haptophyta</taxon>
        <taxon>Prymnesiophyceae</taxon>
        <taxon>Prymnesiales</taxon>
        <taxon>Prymnesiaceae</taxon>
        <taxon>Prymnesium</taxon>
    </lineage>
</organism>